<gene>
    <name evidence="1" type="ORF">LK996_04035</name>
</gene>
<protein>
    <recommendedName>
        <fullName evidence="3">DUF4340 domain-containing protein</fullName>
    </recommendedName>
</protein>
<organism evidence="1 2">
    <name type="scientific">Noviluteimonas lactosilytica</name>
    <dbReference type="NCBI Taxonomy" id="2888523"/>
    <lineage>
        <taxon>Bacteria</taxon>
        <taxon>Pseudomonadati</taxon>
        <taxon>Pseudomonadota</taxon>
        <taxon>Gammaproteobacteria</taxon>
        <taxon>Lysobacterales</taxon>
        <taxon>Lysobacteraceae</taxon>
        <taxon>Noviluteimonas</taxon>
    </lineage>
</organism>
<evidence type="ECO:0000313" key="1">
    <source>
        <dbReference type="EMBL" id="MCC8362242.1"/>
    </source>
</evidence>
<dbReference type="Proteomes" id="UP001165293">
    <property type="component" value="Unassembled WGS sequence"/>
</dbReference>
<evidence type="ECO:0000313" key="2">
    <source>
        <dbReference type="Proteomes" id="UP001165293"/>
    </source>
</evidence>
<evidence type="ECO:0008006" key="3">
    <source>
        <dbReference type="Google" id="ProtNLM"/>
    </source>
</evidence>
<sequence length="487" mass="51777">MGKSSMRAGGGRMRWVVLAVVAGLGGVGYMAHQQAKALVARSLNVAFDNGDTDVGRVFFDWNGDAVASDVSLYLSNPVVAPASDAAATDNDLGANTLKFDRLVVRVPGGWGFYLRNLADSSLKKAEVDALHMSFEGFDTRAGVEPTMGKLGAIGALSASPFEAEGCAKHAYFVRDELIEMGLGAGRTTLDYEWREKDSRVSLRAVLNTPGVSRVQFDREETLAEPTSLLRLVDTPTATVSEHWDVADQGFVVARNKYCAKQDGIDEGTFIGRHLVSVQRQLETRGLVADPQTVAAYTDFAHKGGQIAFGGTYATPIHSSERAQAHANGSAMLRMQGTIERGSGKVAVQWRGTTPRPLDAAGGATFAAMTKENGGAAPAVGSVTEPPPDVVVSTVQGGVQTPKTDAPKYASSLPQAAPTIAPGARLAWGDLAHVQGRMLQVFTMHNEPRTAMLMSVNGNEAHVRARMPGGHADYRVSKEAFVRAILIQ</sequence>
<keyword evidence="2" id="KW-1185">Reference proteome</keyword>
<comment type="caution">
    <text evidence="1">The sequence shown here is derived from an EMBL/GenBank/DDBJ whole genome shotgun (WGS) entry which is preliminary data.</text>
</comment>
<dbReference type="EMBL" id="JAJGAK010000001">
    <property type="protein sequence ID" value="MCC8362242.1"/>
    <property type="molecule type" value="Genomic_DNA"/>
</dbReference>
<accession>A0ABS8JF73</accession>
<name>A0ABS8JF73_9GAMM</name>
<proteinExistence type="predicted"/>
<reference evidence="1" key="1">
    <citation type="submission" date="2021-10" db="EMBL/GenBank/DDBJ databases">
        <authorList>
            <person name="Lyu M."/>
            <person name="Wang X."/>
            <person name="Meng X."/>
            <person name="Xu K."/>
        </authorList>
    </citation>
    <scope>NUCLEOTIDE SEQUENCE</scope>
    <source>
        <strain evidence="1">A6</strain>
    </source>
</reference>
<dbReference type="RefSeq" id="WP_230525860.1">
    <property type="nucleotide sequence ID" value="NZ_JAJGAK010000001.1"/>
</dbReference>